<proteinExistence type="predicted"/>
<dbReference type="AlphaFoldDB" id="A0A0K2VNI5"/>
<feature type="region of interest" description="Disordered" evidence="1">
    <location>
        <begin position="61"/>
        <end position="91"/>
    </location>
</feature>
<protein>
    <submittedName>
        <fullName evidence="2">Uncharacterized protein</fullName>
    </submittedName>
</protein>
<evidence type="ECO:0000313" key="3">
    <source>
        <dbReference type="Proteomes" id="UP000182888"/>
    </source>
</evidence>
<feature type="compositionally biased region" description="Basic and acidic residues" evidence="1">
    <location>
        <begin position="75"/>
        <end position="84"/>
    </location>
</feature>
<organism evidence="2 3">
    <name type="scientific">Mesorhizobium plurifarium</name>
    <dbReference type="NCBI Taxonomy" id="69974"/>
    <lineage>
        <taxon>Bacteria</taxon>
        <taxon>Pseudomonadati</taxon>
        <taxon>Pseudomonadota</taxon>
        <taxon>Alphaproteobacteria</taxon>
        <taxon>Hyphomicrobiales</taxon>
        <taxon>Phyllobacteriaceae</taxon>
        <taxon>Mesorhizobium</taxon>
    </lineage>
</organism>
<evidence type="ECO:0000313" key="2">
    <source>
        <dbReference type="EMBL" id="CDX49258.1"/>
    </source>
</evidence>
<dbReference type="EMBL" id="CCND01000001">
    <property type="protein sequence ID" value="CDX49258.1"/>
    <property type="molecule type" value="Genomic_DNA"/>
</dbReference>
<reference evidence="3" key="1">
    <citation type="submission" date="2014-08" db="EMBL/GenBank/DDBJ databases">
        <authorList>
            <person name="Edwards T."/>
        </authorList>
    </citation>
    <scope>NUCLEOTIDE SEQUENCE [LARGE SCALE GENOMIC DNA]</scope>
</reference>
<gene>
    <name evidence="2" type="ORF">MPL1032_10286</name>
</gene>
<name>A0A0K2VNI5_MESPL</name>
<sequence length="91" mass="10445">MHNTRSDLAAIISVALGRIPHKDLAALTDRSYDRRKELQLELAEYIEESLLPHFEVRRRPMMHGGPPMSGQAKAVPDELKDFRPKGWRGRL</sequence>
<evidence type="ECO:0000256" key="1">
    <source>
        <dbReference type="SAM" id="MobiDB-lite"/>
    </source>
</evidence>
<dbReference type="Proteomes" id="UP000182888">
    <property type="component" value="Unassembled WGS sequence"/>
</dbReference>
<accession>A0A0K2VNI5</accession>